<proteinExistence type="predicted"/>
<gene>
    <name evidence="1" type="ORF">MPH_02265</name>
</gene>
<dbReference type="HOGENOM" id="CLU_1547889_0_0_1"/>
<evidence type="ECO:0000313" key="2">
    <source>
        <dbReference type="Proteomes" id="UP000007129"/>
    </source>
</evidence>
<dbReference type="AlphaFoldDB" id="K2SDF4"/>
<comment type="caution">
    <text evidence="1">The sequence shown here is derived from an EMBL/GenBank/DDBJ whole genome shotgun (WGS) entry which is preliminary data.</text>
</comment>
<dbReference type="EMBL" id="AHHD01000087">
    <property type="protein sequence ID" value="EKG20419.1"/>
    <property type="molecule type" value="Genomic_DNA"/>
</dbReference>
<dbReference type="VEuPathDB" id="FungiDB:MPH_02265"/>
<protein>
    <submittedName>
        <fullName evidence="1">Uncharacterized protein</fullName>
    </submittedName>
</protein>
<dbReference type="Proteomes" id="UP000007129">
    <property type="component" value="Unassembled WGS sequence"/>
</dbReference>
<organism evidence="1 2">
    <name type="scientific">Macrophomina phaseolina (strain MS6)</name>
    <name type="common">Charcoal rot fungus</name>
    <dbReference type="NCBI Taxonomy" id="1126212"/>
    <lineage>
        <taxon>Eukaryota</taxon>
        <taxon>Fungi</taxon>
        <taxon>Dikarya</taxon>
        <taxon>Ascomycota</taxon>
        <taxon>Pezizomycotina</taxon>
        <taxon>Dothideomycetes</taxon>
        <taxon>Dothideomycetes incertae sedis</taxon>
        <taxon>Botryosphaeriales</taxon>
        <taxon>Botryosphaeriaceae</taxon>
        <taxon>Macrophomina</taxon>
    </lineage>
</organism>
<sequence>MATQLVRLARLRAKCIPSRRIAAGPSRHKQPIVPQFRHPSNPRRNRTTCLSRPPPSRILLARGVSLCAFRLQLSAPEEVAVWDLAWPTCQCRGCFFVAHEHAPSRPVGRTLLVPVCLKYEGRAGSRPRSALCPSVDLADRWFTSRLESVGRSVNKADISRTYRIHSVSMRNVF</sequence>
<evidence type="ECO:0000313" key="1">
    <source>
        <dbReference type="EMBL" id="EKG20419.1"/>
    </source>
</evidence>
<accession>K2SDF4</accession>
<dbReference type="InParanoid" id="K2SDF4"/>
<name>K2SDF4_MACPH</name>
<reference evidence="1 2" key="1">
    <citation type="journal article" date="2012" name="BMC Genomics">
        <title>Tools to kill: Genome of one of the most destructive plant pathogenic fungi Macrophomina phaseolina.</title>
        <authorList>
            <person name="Islam M.S."/>
            <person name="Haque M.S."/>
            <person name="Islam M.M."/>
            <person name="Emdad E.M."/>
            <person name="Halim A."/>
            <person name="Hossen Q.M.M."/>
            <person name="Hossain M.Z."/>
            <person name="Ahmed B."/>
            <person name="Rahim S."/>
            <person name="Rahman M.S."/>
            <person name="Alam M.M."/>
            <person name="Hou S."/>
            <person name="Wan X."/>
            <person name="Saito J.A."/>
            <person name="Alam M."/>
        </authorList>
    </citation>
    <scope>NUCLEOTIDE SEQUENCE [LARGE SCALE GENOMIC DNA]</scope>
    <source>
        <strain evidence="1 2">MS6</strain>
    </source>
</reference>